<dbReference type="GO" id="GO:0005829">
    <property type="term" value="C:cytosol"/>
    <property type="evidence" value="ECO:0007669"/>
    <property type="project" value="TreeGrafter"/>
</dbReference>
<keyword evidence="4" id="KW-0350">Heme biosynthesis</keyword>
<dbReference type="AlphaFoldDB" id="A0A8J2L220"/>
<evidence type="ECO:0000256" key="10">
    <source>
        <dbReference type="ARBA" id="ARBA00048617"/>
    </source>
</evidence>
<dbReference type="EC" id="4.2.1.75" evidence="3"/>
<keyword evidence="14" id="KW-1185">Reference proteome</keyword>
<gene>
    <name evidence="13" type="ORF">AFUS01_LOCUS36024</name>
</gene>
<name>A0A8J2L220_9HEXA</name>
<evidence type="ECO:0000313" key="14">
    <source>
        <dbReference type="Proteomes" id="UP000708208"/>
    </source>
</evidence>
<dbReference type="InterPro" id="IPR039793">
    <property type="entry name" value="UROS/Hem4"/>
</dbReference>
<dbReference type="PANTHER" id="PTHR12390:SF0">
    <property type="entry name" value="UROPORPHYRINOGEN-III SYNTHASE"/>
    <property type="match status" value="1"/>
</dbReference>
<evidence type="ECO:0000256" key="8">
    <source>
        <dbReference type="ARBA" id="ARBA00032649"/>
    </source>
</evidence>
<keyword evidence="5" id="KW-0456">Lyase</keyword>
<comment type="catalytic activity">
    <reaction evidence="10">
        <text>hydroxymethylbilane = uroporphyrinogen III + H2O</text>
        <dbReference type="Rhea" id="RHEA:18965"/>
        <dbReference type="ChEBI" id="CHEBI:15377"/>
        <dbReference type="ChEBI" id="CHEBI:57308"/>
        <dbReference type="ChEBI" id="CHEBI:57845"/>
        <dbReference type="EC" id="4.2.1.75"/>
    </reaction>
</comment>
<organism evidence="13 14">
    <name type="scientific">Allacma fusca</name>
    <dbReference type="NCBI Taxonomy" id="39272"/>
    <lineage>
        <taxon>Eukaryota</taxon>
        <taxon>Metazoa</taxon>
        <taxon>Ecdysozoa</taxon>
        <taxon>Arthropoda</taxon>
        <taxon>Hexapoda</taxon>
        <taxon>Collembola</taxon>
        <taxon>Symphypleona</taxon>
        <taxon>Sminthuridae</taxon>
        <taxon>Allacma</taxon>
    </lineage>
</organism>
<dbReference type="InterPro" id="IPR003754">
    <property type="entry name" value="4pyrrol_synth_uPrphyn_synth"/>
</dbReference>
<sequence>IGVHYKGLIFTSPRCVQSLKKAVESCDRESQWESYLKGCWIDKRMFCVGPSTFSEVLNFFSHSTSQQKDKIFVSQQGNSASLGQTIMTEALHQSISLPLLYPCGNLKTDTLGSLLQEKNIPFKTFVVYKTVKSEELERNPEASAAASPHMESNIYVFFSPSGVTFALPLLKDLESVKFIAIGPTTRAALENIPSISKENIYQCETPTPEALLTVLRTLVGKQDEK</sequence>
<evidence type="ECO:0000256" key="4">
    <source>
        <dbReference type="ARBA" id="ARBA00023133"/>
    </source>
</evidence>
<dbReference type="PANTHER" id="PTHR12390">
    <property type="entry name" value="UROPORPHYRINOGEN III SYNTHASE"/>
    <property type="match status" value="1"/>
</dbReference>
<protein>
    <recommendedName>
        <fullName evidence="9">Uroporphyrinogen-III synthase</fullName>
        <ecNumber evidence="3">4.2.1.75</ecNumber>
    </recommendedName>
    <alternativeName>
        <fullName evidence="8">Hydroxymethylbilane hydrolyase [cyclizing]</fullName>
    </alternativeName>
    <alternativeName>
        <fullName evidence="7">Uroporphyrinogen-III cosynthase</fullName>
    </alternativeName>
</protein>
<reference evidence="13" key="1">
    <citation type="submission" date="2021-06" db="EMBL/GenBank/DDBJ databases">
        <authorList>
            <person name="Hodson N. C."/>
            <person name="Mongue J. A."/>
            <person name="Jaron S. K."/>
        </authorList>
    </citation>
    <scope>NUCLEOTIDE SEQUENCE</scope>
</reference>
<dbReference type="Proteomes" id="UP000708208">
    <property type="component" value="Unassembled WGS sequence"/>
</dbReference>
<evidence type="ECO:0000256" key="2">
    <source>
        <dbReference type="ARBA" id="ARBA00008133"/>
    </source>
</evidence>
<evidence type="ECO:0000256" key="9">
    <source>
        <dbReference type="ARBA" id="ARBA00040167"/>
    </source>
</evidence>
<comment type="pathway">
    <text evidence="1">Porphyrin-containing compound metabolism; protoporphyrin-IX biosynthesis; coproporphyrinogen-III from 5-aminolevulinate: step 3/4.</text>
</comment>
<feature type="non-terminal residue" evidence="13">
    <location>
        <position position="1"/>
    </location>
</feature>
<evidence type="ECO:0000256" key="3">
    <source>
        <dbReference type="ARBA" id="ARBA00013109"/>
    </source>
</evidence>
<dbReference type="GO" id="GO:0006785">
    <property type="term" value="P:heme B biosynthetic process"/>
    <property type="evidence" value="ECO:0007669"/>
    <property type="project" value="UniProtKB-ARBA"/>
</dbReference>
<feature type="domain" description="Tetrapyrrole biosynthesis uroporphyrinogen III synthase" evidence="12">
    <location>
        <begin position="5"/>
        <end position="212"/>
    </location>
</feature>
<comment type="similarity">
    <text evidence="2">Belongs to the uroporphyrinogen-III synthase family.</text>
</comment>
<dbReference type="OrthoDB" id="5595751at2759"/>
<proteinExistence type="inferred from homology"/>
<accession>A0A8J2L220</accession>
<dbReference type="GO" id="GO:0006780">
    <property type="term" value="P:uroporphyrinogen III biosynthetic process"/>
    <property type="evidence" value="ECO:0007669"/>
    <property type="project" value="InterPro"/>
</dbReference>
<comment type="caution">
    <text evidence="13">The sequence shown here is derived from an EMBL/GenBank/DDBJ whole genome shotgun (WGS) entry which is preliminary data.</text>
</comment>
<evidence type="ECO:0000256" key="11">
    <source>
        <dbReference type="ARBA" id="ARBA00060039"/>
    </source>
</evidence>
<evidence type="ECO:0000256" key="7">
    <source>
        <dbReference type="ARBA" id="ARBA00031702"/>
    </source>
</evidence>
<dbReference type="CDD" id="cd06578">
    <property type="entry name" value="HemD"/>
    <property type="match status" value="1"/>
</dbReference>
<keyword evidence="6" id="KW-0627">Porphyrin biosynthesis</keyword>
<dbReference type="FunFam" id="3.40.50.10090:FF:000003">
    <property type="entry name" value="uroporphyrinogen-III synthase"/>
    <property type="match status" value="1"/>
</dbReference>
<evidence type="ECO:0000313" key="13">
    <source>
        <dbReference type="EMBL" id="CAG7825946.1"/>
    </source>
</evidence>
<dbReference type="Pfam" id="PF02602">
    <property type="entry name" value="HEM4"/>
    <property type="match status" value="1"/>
</dbReference>
<comment type="function">
    <text evidence="11">Catalyzes cyclization of the linear tetrapyrrole, hydroxymethylbilane, to the macrocyclic uroporphyrinogen III, the branch point for the various sub-pathways leading to the wide diversity of porphyrins. Porphyrins act as cofactors for a multitude of enzymes that perform a variety of processes within the cell such as methionine synthesis (vitamin B12) or oxygen transport (heme).</text>
</comment>
<dbReference type="EMBL" id="CAJVCH010538021">
    <property type="protein sequence ID" value="CAG7825946.1"/>
    <property type="molecule type" value="Genomic_DNA"/>
</dbReference>
<dbReference type="GO" id="GO:0004852">
    <property type="term" value="F:uroporphyrinogen-III synthase activity"/>
    <property type="evidence" value="ECO:0007669"/>
    <property type="project" value="UniProtKB-EC"/>
</dbReference>
<evidence type="ECO:0000256" key="5">
    <source>
        <dbReference type="ARBA" id="ARBA00023239"/>
    </source>
</evidence>
<evidence type="ECO:0000259" key="12">
    <source>
        <dbReference type="Pfam" id="PF02602"/>
    </source>
</evidence>
<evidence type="ECO:0000256" key="1">
    <source>
        <dbReference type="ARBA" id="ARBA00004772"/>
    </source>
</evidence>
<evidence type="ECO:0000256" key="6">
    <source>
        <dbReference type="ARBA" id="ARBA00023244"/>
    </source>
</evidence>